<dbReference type="Pfam" id="PF08543">
    <property type="entry name" value="Phos_pyr_kin"/>
    <property type="match status" value="1"/>
</dbReference>
<evidence type="ECO:0000313" key="12">
    <source>
        <dbReference type="Proteomes" id="UP000239210"/>
    </source>
</evidence>
<evidence type="ECO:0000256" key="9">
    <source>
        <dbReference type="ARBA" id="ARBA00022977"/>
    </source>
</evidence>
<dbReference type="UniPathway" id="UPA00060">
    <property type="reaction ID" value="UER00138"/>
</dbReference>
<protein>
    <submittedName>
        <fullName evidence="11">Hydroxymethylpyrimidine kinase /phosphomethylpyrimidine kinase</fullName>
    </submittedName>
</protein>
<sequence length="276" mass="27459">MTGRAGVPVALTVAGSDPSGGAGVQADLKTFSALGVYGTAVLTALTAQNTRGVTGVHPVPAAFVGEQVATLLADVTVHATKTGMLGTADVVREVAAVLADRVAGPVVCDPVMVATSGDRLVDDDAIAAVRSELLPVVELVTPNVPEAAALLGVPAATTVDELPAQAEALLELGPGAVLLKGGHLGGAESVDVLATADGVVVTRRPRVDTTATHGTGCTLSSAIAALTARGVGGPGRWEPVVEQARDYLHRALQAGESLGIGSGHGPVHHFAGVWPA</sequence>
<dbReference type="RefSeq" id="WP_106279285.1">
    <property type="nucleotide sequence ID" value="NZ_PVTG01000012.1"/>
</dbReference>
<reference evidence="11 12" key="1">
    <citation type="submission" date="2018-03" db="EMBL/GenBank/DDBJ databases">
        <title>Genomic Encyclopedia of Archaeal and Bacterial Type Strains, Phase II (KMG-II): from individual species to whole genera.</title>
        <authorList>
            <person name="Goeker M."/>
        </authorList>
    </citation>
    <scope>NUCLEOTIDE SEQUENCE [LARGE SCALE GENOMIC DNA]</scope>
    <source>
        <strain evidence="11 12">DSM 45416</strain>
    </source>
</reference>
<dbReference type="GO" id="GO:0008902">
    <property type="term" value="F:hydroxymethylpyrimidine kinase activity"/>
    <property type="evidence" value="ECO:0007669"/>
    <property type="project" value="UniProtKB-EC"/>
</dbReference>
<accession>A0A2T0TPZ2</accession>
<proteinExistence type="predicted"/>
<keyword evidence="5" id="KW-0808">Transferase</keyword>
<feature type="domain" description="Pyridoxamine kinase/Phosphomethylpyrimidine kinase" evidence="10">
    <location>
        <begin position="17"/>
        <end position="268"/>
    </location>
</feature>
<dbReference type="AlphaFoldDB" id="A0A2T0TPZ2"/>
<comment type="catalytic activity">
    <reaction evidence="1">
        <text>4-amino-5-hydroxymethyl-2-methylpyrimidine + ATP = 4-amino-2-methyl-5-(phosphooxymethyl)pyrimidine + ADP + H(+)</text>
        <dbReference type="Rhea" id="RHEA:23096"/>
        <dbReference type="ChEBI" id="CHEBI:15378"/>
        <dbReference type="ChEBI" id="CHEBI:16892"/>
        <dbReference type="ChEBI" id="CHEBI:30616"/>
        <dbReference type="ChEBI" id="CHEBI:58354"/>
        <dbReference type="ChEBI" id="CHEBI:456216"/>
        <dbReference type="EC" id="2.7.1.49"/>
    </reaction>
</comment>
<comment type="catalytic activity">
    <reaction evidence="2">
        <text>4-amino-2-methyl-5-(phosphooxymethyl)pyrimidine + ATP = 4-amino-2-methyl-5-(diphosphooxymethyl)pyrimidine + ADP</text>
        <dbReference type="Rhea" id="RHEA:19893"/>
        <dbReference type="ChEBI" id="CHEBI:30616"/>
        <dbReference type="ChEBI" id="CHEBI:57841"/>
        <dbReference type="ChEBI" id="CHEBI:58354"/>
        <dbReference type="ChEBI" id="CHEBI:456216"/>
        <dbReference type="EC" id="2.7.4.7"/>
    </reaction>
</comment>
<dbReference type="InterPro" id="IPR013749">
    <property type="entry name" value="PM/HMP-P_kinase-1"/>
</dbReference>
<dbReference type="GO" id="GO:0005524">
    <property type="term" value="F:ATP binding"/>
    <property type="evidence" value="ECO:0007669"/>
    <property type="project" value="UniProtKB-KW"/>
</dbReference>
<dbReference type="NCBIfam" id="TIGR00097">
    <property type="entry name" value="HMP-P_kinase"/>
    <property type="match status" value="1"/>
</dbReference>
<dbReference type="PANTHER" id="PTHR20858:SF17">
    <property type="entry name" value="HYDROXYMETHYLPYRIMIDINE_PHOSPHOMETHYLPYRIMIDINE KINASE THI20-RELATED"/>
    <property type="match status" value="1"/>
</dbReference>
<dbReference type="GO" id="GO:0005829">
    <property type="term" value="C:cytosol"/>
    <property type="evidence" value="ECO:0007669"/>
    <property type="project" value="TreeGrafter"/>
</dbReference>
<evidence type="ECO:0000256" key="6">
    <source>
        <dbReference type="ARBA" id="ARBA00022741"/>
    </source>
</evidence>
<dbReference type="SUPFAM" id="SSF53613">
    <property type="entry name" value="Ribokinase-like"/>
    <property type="match status" value="1"/>
</dbReference>
<name>A0A2T0TPZ2_9ACTN</name>
<comment type="function">
    <text evidence="3">Catalyzes the phosphorylation of hydroxymethylpyrimidine phosphate (HMP-P) to HMP-PP, and of HMP to HMP-P.</text>
</comment>
<keyword evidence="9" id="KW-0784">Thiamine biosynthesis</keyword>
<evidence type="ECO:0000313" key="11">
    <source>
        <dbReference type="EMBL" id="PRY47713.1"/>
    </source>
</evidence>
<evidence type="ECO:0000256" key="3">
    <source>
        <dbReference type="ARBA" id="ARBA00003848"/>
    </source>
</evidence>
<evidence type="ECO:0000259" key="10">
    <source>
        <dbReference type="Pfam" id="PF08543"/>
    </source>
</evidence>
<dbReference type="FunFam" id="3.40.1190.20:FF:000003">
    <property type="entry name" value="Phosphomethylpyrimidine kinase ThiD"/>
    <property type="match status" value="1"/>
</dbReference>
<dbReference type="Gene3D" id="3.40.1190.20">
    <property type="match status" value="1"/>
</dbReference>
<dbReference type="CDD" id="cd01169">
    <property type="entry name" value="HMPP_kinase"/>
    <property type="match status" value="1"/>
</dbReference>
<evidence type="ECO:0000256" key="4">
    <source>
        <dbReference type="ARBA" id="ARBA00004769"/>
    </source>
</evidence>
<organism evidence="11 12">
    <name type="scientific">Geodermatophilus tzadiensis</name>
    <dbReference type="NCBI Taxonomy" id="1137988"/>
    <lineage>
        <taxon>Bacteria</taxon>
        <taxon>Bacillati</taxon>
        <taxon>Actinomycetota</taxon>
        <taxon>Actinomycetes</taxon>
        <taxon>Geodermatophilales</taxon>
        <taxon>Geodermatophilaceae</taxon>
        <taxon>Geodermatophilus</taxon>
    </lineage>
</organism>
<evidence type="ECO:0000256" key="1">
    <source>
        <dbReference type="ARBA" id="ARBA00000151"/>
    </source>
</evidence>
<evidence type="ECO:0000256" key="8">
    <source>
        <dbReference type="ARBA" id="ARBA00022840"/>
    </source>
</evidence>
<evidence type="ECO:0000256" key="2">
    <source>
        <dbReference type="ARBA" id="ARBA00000565"/>
    </source>
</evidence>
<evidence type="ECO:0000256" key="5">
    <source>
        <dbReference type="ARBA" id="ARBA00022679"/>
    </source>
</evidence>
<evidence type="ECO:0000256" key="7">
    <source>
        <dbReference type="ARBA" id="ARBA00022777"/>
    </source>
</evidence>
<dbReference type="InterPro" id="IPR029056">
    <property type="entry name" value="Ribokinase-like"/>
</dbReference>
<dbReference type="InterPro" id="IPR004399">
    <property type="entry name" value="HMP/HMP-P_kinase_dom"/>
</dbReference>
<comment type="caution">
    <text evidence="11">The sequence shown here is derived from an EMBL/GenBank/DDBJ whole genome shotgun (WGS) entry which is preliminary data.</text>
</comment>
<keyword evidence="8" id="KW-0067">ATP-binding</keyword>
<keyword evidence="12" id="KW-1185">Reference proteome</keyword>
<comment type="pathway">
    <text evidence="4">Cofactor biosynthesis; thiamine diphosphate biosynthesis; 4-amino-2-methyl-5-diphosphomethylpyrimidine from 5-amino-1-(5-phospho-D-ribosyl)imidazole: step 3/3.</text>
</comment>
<dbReference type="GO" id="GO:0009229">
    <property type="term" value="P:thiamine diphosphate biosynthetic process"/>
    <property type="evidence" value="ECO:0007669"/>
    <property type="project" value="UniProtKB-UniPathway"/>
</dbReference>
<dbReference type="GO" id="GO:0009228">
    <property type="term" value="P:thiamine biosynthetic process"/>
    <property type="evidence" value="ECO:0007669"/>
    <property type="project" value="UniProtKB-KW"/>
</dbReference>
<gene>
    <name evidence="11" type="ORF">LY71_11270</name>
</gene>
<dbReference type="GO" id="GO:0008972">
    <property type="term" value="F:phosphomethylpyrimidine kinase activity"/>
    <property type="evidence" value="ECO:0007669"/>
    <property type="project" value="UniProtKB-EC"/>
</dbReference>
<dbReference type="Proteomes" id="UP000239210">
    <property type="component" value="Unassembled WGS sequence"/>
</dbReference>
<dbReference type="EMBL" id="PVTG01000012">
    <property type="protein sequence ID" value="PRY47713.1"/>
    <property type="molecule type" value="Genomic_DNA"/>
</dbReference>
<keyword evidence="7 11" id="KW-0418">Kinase</keyword>
<dbReference type="OrthoDB" id="34166at2"/>
<dbReference type="PANTHER" id="PTHR20858">
    <property type="entry name" value="PHOSPHOMETHYLPYRIMIDINE KINASE"/>
    <property type="match status" value="1"/>
</dbReference>
<keyword evidence="6" id="KW-0547">Nucleotide-binding</keyword>